<proteinExistence type="predicted"/>
<gene>
    <name evidence="1" type="ORF">MELLADRAFT_70730</name>
</gene>
<organism evidence="2">
    <name type="scientific">Melampsora larici-populina (strain 98AG31 / pathotype 3-4-7)</name>
    <name type="common">Poplar leaf rust fungus</name>
    <dbReference type="NCBI Taxonomy" id="747676"/>
    <lineage>
        <taxon>Eukaryota</taxon>
        <taxon>Fungi</taxon>
        <taxon>Dikarya</taxon>
        <taxon>Basidiomycota</taxon>
        <taxon>Pucciniomycotina</taxon>
        <taxon>Pucciniomycetes</taxon>
        <taxon>Pucciniales</taxon>
        <taxon>Melampsoraceae</taxon>
        <taxon>Melampsora</taxon>
    </lineage>
</organism>
<dbReference type="RefSeq" id="XP_007404521.1">
    <property type="nucleotide sequence ID" value="XM_007404459.1"/>
</dbReference>
<dbReference type="VEuPathDB" id="FungiDB:MELLADRAFT_70730"/>
<evidence type="ECO:0000313" key="2">
    <source>
        <dbReference type="Proteomes" id="UP000001072"/>
    </source>
</evidence>
<name>F4R628_MELLP</name>
<dbReference type="EMBL" id="GL883091">
    <property type="protein sequence ID" value="EGG12146.1"/>
    <property type="molecule type" value="Genomic_DNA"/>
</dbReference>
<dbReference type="InParanoid" id="F4R628"/>
<dbReference type="Proteomes" id="UP000001072">
    <property type="component" value="Unassembled WGS sequence"/>
</dbReference>
<evidence type="ECO:0000313" key="1">
    <source>
        <dbReference type="EMBL" id="EGG12146.1"/>
    </source>
</evidence>
<sequence length="80" mass="9087">MILFEESRVPTPVNIPEDVIITDVNRDMDNLVIPSSHLSLKRHHCESQHNDVILNKDDIVLPLHQTKSSENLLIPNPIST</sequence>
<dbReference type="KEGG" id="mlr:MELLADRAFT_70730"/>
<dbReference type="AlphaFoldDB" id="F4R628"/>
<dbReference type="GeneID" id="18931619"/>
<keyword evidence="2" id="KW-1185">Reference proteome</keyword>
<accession>F4R628</accession>
<dbReference type="HOGENOM" id="CLU_2590239_0_0_1"/>
<protein>
    <submittedName>
        <fullName evidence="1">Uncharacterized protein</fullName>
    </submittedName>
</protein>
<reference evidence="2" key="1">
    <citation type="journal article" date="2011" name="Proc. Natl. Acad. Sci. U.S.A.">
        <title>Obligate biotrophy features unraveled by the genomic analysis of rust fungi.</title>
        <authorList>
            <person name="Duplessis S."/>
            <person name="Cuomo C.A."/>
            <person name="Lin Y.-C."/>
            <person name="Aerts A."/>
            <person name="Tisserant E."/>
            <person name="Veneault-Fourrey C."/>
            <person name="Joly D.L."/>
            <person name="Hacquard S."/>
            <person name="Amselem J."/>
            <person name="Cantarel B.L."/>
            <person name="Chiu R."/>
            <person name="Coutinho P.M."/>
            <person name="Feau N."/>
            <person name="Field M."/>
            <person name="Frey P."/>
            <person name="Gelhaye E."/>
            <person name="Goldberg J."/>
            <person name="Grabherr M.G."/>
            <person name="Kodira C.D."/>
            <person name="Kohler A."/>
            <person name="Kuees U."/>
            <person name="Lindquist E.A."/>
            <person name="Lucas S.M."/>
            <person name="Mago R."/>
            <person name="Mauceli E."/>
            <person name="Morin E."/>
            <person name="Murat C."/>
            <person name="Pangilinan J.L."/>
            <person name="Park R."/>
            <person name="Pearson M."/>
            <person name="Quesneville H."/>
            <person name="Rouhier N."/>
            <person name="Sakthikumar S."/>
            <person name="Salamov A.A."/>
            <person name="Schmutz J."/>
            <person name="Selles B."/>
            <person name="Shapiro H."/>
            <person name="Tanguay P."/>
            <person name="Tuskan G.A."/>
            <person name="Henrissat B."/>
            <person name="Van de Peer Y."/>
            <person name="Rouze P."/>
            <person name="Ellis J.G."/>
            <person name="Dodds P.N."/>
            <person name="Schein J.E."/>
            <person name="Zhong S."/>
            <person name="Hamelin R.C."/>
            <person name="Grigoriev I.V."/>
            <person name="Szabo L.J."/>
            <person name="Martin F."/>
        </authorList>
    </citation>
    <scope>NUCLEOTIDE SEQUENCE [LARGE SCALE GENOMIC DNA]</scope>
    <source>
        <strain evidence="2">98AG31 / pathotype 3-4-7</strain>
    </source>
</reference>